<dbReference type="PROSITE" id="PS50931">
    <property type="entry name" value="HTH_LYSR"/>
    <property type="match status" value="1"/>
</dbReference>
<dbReference type="InterPro" id="IPR000847">
    <property type="entry name" value="LysR_HTH_N"/>
</dbReference>
<dbReference type="PRINTS" id="PR00039">
    <property type="entry name" value="HTHLYSR"/>
</dbReference>
<dbReference type="NCBIfam" id="TIGR03298">
    <property type="entry name" value="argP"/>
    <property type="match status" value="1"/>
</dbReference>
<dbReference type="Proteomes" id="UP000236340">
    <property type="component" value="Unassembled WGS sequence"/>
</dbReference>
<dbReference type="Pfam" id="PF03466">
    <property type="entry name" value="LysR_substrate"/>
    <property type="match status" value="1"/>
</dbReference>
<accession>A0A2K2HEV6</accession>
<gene>
    <name evidence="6" type="ORF">C2E25_00950</name>
</gene>
<dbReference type="GO" id="GO:0003700">
    <property type="term" value="F:DNA-binding transcription factor activity"/>
    <property type="evidence" value="ECO:0007669"/>
    <property type="project" value="InterPro"/>
</dbReference>
<organism evidence="6 7">
    <name type="scientific">Geothermobacter hydrogeniphilus</name>
    <dbReference type="NCBI Taxonomy" id="1969733"/>
    <lineage>
        <taxon>Bacteria</taxon>
        <taxon>Pseudomonadati</taxon>
        <taxon>Thermodesulfobacteriota</taxon>
        <taxon>Desulfuromonadia</taxon>
        <taxon>Desulfuromonadales</taxon>
        <taxon>Geothermobacteraceae</taxon>
        <taxon>Geothermobacter</taxon>
    </lineage>
</organism>
<reference evidence="6 7" key="1">
    <citation type="journal article" date="2018" name="Genome Announc.">
        <title>Genome Sequence of Geothermobacter sp. HR-1 Iron Reducer from the Loihi Seamount.</title>
        <authorList>
            <person name="Smith H."/>
            <person name="Abuyen K."/>
            <person name="Tremblay J."/>
            <person name="Savalia P."/>
            <person name="Perez-Rodriguez I."/>
            <person name="Emerson D."/>
            <person name="Tully B."/>
            <person name="Amend J."/>
        </authorList>
    </citation>
    <scope>NUCLEOTIDE SEQUENCE [LARGE SCALE GENOMIC DNA]</scope>
    <source>
        <strain evidence="6 7">HR-1</strain>
    </source>
</reference>
<comment type="similarity">
    <text evidence="1">Belongs to the LysR transcriptional regulatory family.</text>
</comment>
<dbReference type="InterPro" id="IPR036390">
    <property type="entry name" value="WH_DNA-bd_sf"/>
</dbReference>
<keyword evidence="3" id="KW-0238">DNA-binding</keyword>
<evidence type="ECO:0000313" key="6">
    <source>
        <dbReference type="EMBL" id="PNU21827.1"/>
    </source>
</evidence>
<dbReference type="InterPro" id="IPR017685">
    <property type="entry name" value="ArgP"/>
</dbReference>
<proteinExistence type="inferred from homology"/>
<dbReference type="PANTHER" id="PTHR30579">
    <property type="entry name" value="TRANSCRIPTIONAL REGULATOR"/>
    <property type="match status" value="1"/>
</dbReference>
<dbReference type="GO" id="GO:0003677">
    <property type="term" value="F:DNA binding"/>
    <property type="evidence" value="ECO:0007669"/>
    <property type="project" value="UniProtKB-KW"/>
</dbReference>
<protein>
    <submittedName>
        <fullName evidence="6">Transcriptional regulator ArgP</fullName>
    </submittedName>
</protein>
<feature type="domain" description="HTH lysR-type" evidence="5">
    <location>
        <begin position="2"/>
        <end position="58"/>
    </location>
</feature>
<dbReference type="InterPro" id="IPR005119">
    <property type="entry name" value="LysR_subst-bd"/>
</dbReference>
<dbReference type="RefSeq" id="WP_103113941.1">
    <property type="nucleotide sequence ID" value="NZ_PPFX01000001.1"/>
</dbReference>
<dbReference type="Gene3D" id="3.40.190.290">
    <property type="match status" value="1"/>
</dbReference>
<dbReference type="InterPro" id="IPR036388">
    <property type="entry name" value="WH-like_DNA-bd_sf"/>
</dbReference>
<evidence type="ECO:0000256" key="3">
    <source>
        <dbReference type="ARBA" id="ARBA00023125"/>
    </source>
</evidence>
<keyword evidence="2" id="KW-0805">Transcription regulation</keyword>
<comment type="caution">
    <text evidence="6">The sequence shown here is derived from an EMBL/GenBank/DDBJ whole genome shotgun (WGS) entry which is preliminary data.</text>
</comment>
<keyword evidence="4" id="KW-0804">Transcription</keyword>
<evidence type="ECO:0000259" key="5">
    <source>
        <dbReference type="PROSITE" id="PS50931"/>
    </source>
</evidence>
<dbReference type="NCBIfam" id="NF009888">
    <property type="entry name" value="PRK13348.1"/>
    <property type="match status" value="1"/>
</dbReference>
<dbReference type="PANTHER" id="PTHR30579:SF2">
    <property type="entry name" value="HTH-TYPE TRANSCRIPTIONAL REGULATOR ARGP"/>
    <property type="match status" value="1"/>
</dbReference>
<name>A0A2K2HEV6_9BACT</name>
<dbReference type="SUPFAM" id="SSF53850">
    <property type="entry name" value="Periplasmic binding protein-like II"/>
    <property type="match status" value="1"/>
</dbReference>
<dbReference type="EMBL" id="PPFX01000001">
    <property type="protein sequence ID" value="PNU21827.1"/>
    <property type="molecule type" value="Genomic_DNA"/>
</dbReference>
<evidence type="ECO:0000256" key="4">
    <source>
        <dbReference type="ARBA" id="ARBA00023163"/>
    </source>
</evidence>
<dbReference type="SUPFAM" id="SSF46785">
    <property type="entry name" value="Winged helix' DNA-binding domain"/>
    <property type="match status" value="1"/>
</dbReference>
<dbReference type="OrthoDB" id="3252676at2"/>
<dbReference type="Pfam" id="PF00126">
    <property type="entry name" value="HTH_1"/>
    <property type="match status" value="1"/>
</dbReference>
<evidence type="ECO:0000256" key="2">
    <source>
        <dbReference type="ARBA" id="ARBA00023015"/>
    </source>
</evidence>
<dbReference type="InterPro" id="IPR050176">
    <property type="entry name" value="LTTR"/>
</dbReference>
<dbReference type="Gene3D" id="1.10.10.10">
    <property type="entry name" value="Winged helix-like DNA-binding domain superfamily/Winged helix DNA-binding domain"/>
    <property type="match status" value="1"/>
</dbReference>
<sequence length="302" mass="34159">MLDYRLLAALAAVVETGRFDLAARQLLITQSAVSQRIKQLEERLGQVLLIRDNPPRPTHAGRRLLTHFRQVRLLENELPASLLAEDTEVTTSLPIGINADSLATWFWKAVLPLLDEHELLFDLRVADQDVTERLLRQGEVVGCISATSKPPQGCRAGYLGTMVYRLCAAPSFQQHWFPTGLTLSAAARAPVAIYNRQDALHRRLLERSCGRAPRRWQAHYIPSQEAYNTLILAGYAYGCIPEQQCRPLLDNGTLVDLAPHDPEPVRLYWHSWNLRSSLLRELEQTLQRGAKKLLLQEEHPEG</sequence>
<dbReference type="AlphaFoldDB" id="A0A2K2HEV6"/>
<evidence type="ECO:0000256" key="1">
    <source>
        <dbReference type="ARBA" id="ARBA00009437"/>
    </source>
</evidence>
<dbReference type="NCBIfam" id="NF002964">
    <property type="entry name" value="PRK03635.1"/>
    <property type="match status" value="1"/>
</dbReference>
<evidence type="ECO:0000313" key="7">
    <source>
        <dbReference type="Proteomes" id="UP000236340"/>
    </source>
</evidence>